<comment type="caution">
    <text evidence="1">The sequence shown here is derived from an EMBL/GenBank/DDBJ whole genome shotgun (WGS) entry which is preliminary data.</text>
</comment>
<proteinExistence type="predicted"/>
<dbReference type="Proteomes" id="UP001159363">
    <property type="component" value="Chromosome 5"/>
</dbReference>
<evidence type="ECO:0000313" key="1">
    <source>
        <dbReference type="EMBL" id="KAJ8881349.1"/>
    </source>
</evidence>
<name>A0ABQ9HAP7_9NEOP</name>
<organism evidence="1 2">
    <name type="scientific">Dryococelus australis</name>
    <dbReference type="NCBI Taxonomy" id="614101"/>
    <lineage>
        <taxon>Eukaryota</taxon>
        <taxon>Metazoa</taxon>
        <taxon>Ecdysozoa</taxon>
        <taxon>Arthropoda</taxon>
        <taxon>Hexapoda</taxon>
        <taxon>Insecta</taxon>
        <taxon>Pterygota</taxon>
        <taxon>Neoptera</taxon>
        <taxon>Polyneoptera</taxon>
        <taxon>Phasmatodea</taxon>
        <taxon>Verophasmatodea</taxon>
        <taxon>Anareolatae</taxon>
        <taxon>Phasmatidae</taxon>
        <taxon>Eurycanthinae</taxon>
        <taxon>Dryococelus</taxon>
    </lineage>
</organism>
<reference evidence="1 2" key="1">
    <citation type="submission" date="2023-02" db="EMBL/GenBank/DDBJ databases">
        <title>LHISI_Scaffold_Assembly.</title>
        <authorList>
            <person name="Stuart O.P."/>
            <person name="Cleave R."/>
            <person name="Magrath M.J.L."/>
            <person name="Mikheyev A.S."/>
        </authorList>
    </citation>
    <scope>NUCLEOTIDE SEQUENCE [LARGE SCALE GENOMIC DNA]</scope>
    <source>
        <strain evidence="1">Daus_M_001</strain>
        <tissue evidence="1">Leg muscle</tissue>
    </source>
</reference>
<protein>
    <submittedName>
        <fullName evidence="1">Uncharacterized protein</fullName>
    </submittedName>
</protein>
<gene>
    <name evidence="1" type="ORF">PR048_017830</name>
</gene>
<sequence length="220" mass="24711">MEQNKILDLLLKTVAEIRCSRKKSLQIFQKGIIILINSTKGLHSFVRQKYPGIKYVLTHKPNQDSLEIIFSQNRTKGRLSDHPSTINMIYRVRMIIAWKSLGIVQAGRNSLDTDSISEEYIVSDVLKTAGVFTEVENNSEIENSDCLPDTQPPPFDETEISEDDKFCFRATRAWSSFCESSCAPRGSYCDIMVSSCNKPHPHRLTTPSTNLGCGPPGVLL</sequence>
<evidence type="ECO:0000313" key="2">
    <source>
        <dbReference type="Proteomes" id="UP001159363"/>
    </source>
</evidence>
<accession>A0ABQ9HAP7</accession>
<keyword evidence="2" id="KW-1185">Reference proteome</keyword>
<dbReference type="EMBL" id="JARBHB010000006">
    <property type="protein sequence ID" value="KAJ8881349.1"/>
    <property type="molecule type" value="Genomic_DNA"/>
</dbReference>